<protein>
    <submittedName>
        <fullName evidence="2">MitMem_reg domain-containing protein</fullName>
    </submittedName>
</protein>
<accession>A0A0K0DG10</accession>
<proteinExistence type="predicted"/>
<name>A0A0K0DG10_ANGCA</name>
<dbReference type="WBParaSite" id="ACAC_0000995701-mRNA-1">
    <property type="protein sequence ID" value="ACAC_0000995701-mRNA-1"/>
    <property type="gene ID" value="ACAC_0000995701"/>
</dbReference>
<reference evidence="1" key="1">
    <citation type="submission" date="2012-09" db="EMBL/GenBank/DDBJ databases">
        <authorList>
            <person name="Martin A.A."/>
        </authorList>
    </citation>
    <scope>NUCLEOTIDE SEQUENCE</scope>
</reference>
<reference evidence="2" key="2">
    <citation type="submission" date="2017-02" db="UniProtKB">
        <authorList>
            <consortium name="WormBaseParasite"/>
        </authorList>
    </citation>
    <scope>IDENTIFICATION</scope>
</reference>
<sequence>MNEDWIVKTSRHDMELIAETFYTNLFRSIIPVLGPNTPAGETPLGILPSEVQVAIESMKRGTAPGPDNIIANFLRAGRHNLHVLLADHMTAYLQKEKSQTSGV</sequence>
<organism evidence="1 2">
    <name type="scientific">Angiostrongylus cantonensis</name>
    <name type="common">Rat lungworm</name>
    <dbReference type="NCBI Taxonomy" id="6313"/>
    <lineage>
        <taxon>Eukaryota</taxon>
        <taxon>Metazoa</taxon>
        <taxon>Ecdysozoa</taxon>
        <taxon>Nematoda</taxon>
        <taxon>Chromadorea</taxon>
        <taxon>Rhabditida</taxon>
        <taxon>Rhabditina</taxon>
        <taxon>Rhabditomorpha</taxon>
        <taxon>Strongyloidea</taxon>
        <taxon>Metastrongylidae</taxon>
        <taxon>Angiostrongylus</taxon>
    </lineage>
</organism>
<dbReference type="AlphaFoldDB" id="A0A0K0DG10"/>
<evidence type="ECO:0000313" key="2">
    <source>
        <dbReference type="WBParaSite" id="ACAC_0000995701-mRNA-1"/>
    </source>
</evidence>
<dbReference type="Proteomes" id="UP000035642">
    <property type="component" value="Unassembled WGS sequence"/>
</dbReference>
<evidence type="ECO:0000313" key="1">
    <source>
        <dbReference type="Proteomes" id="UP000035642"/>
    </source>
</evidence>
<keyword evidence="1" id="KW-1185">Reference proteome</keyword>
<dbReference type="STRING" id="6313.A0A0K0DG10"/>